<reference evidence="1 2" key="1">
    <citation type="submission" date="2020-09" db="EMBL/GenBank/DDBJ databases">
        <title>Novel species of Mucilaginibacter isolated from a glacier on the Tibetan Plateau.</title>
        <authorList>
            <person name="Liu Q."/>
            <person name="Xin Y.-H."/>
        </authorList>
    </citation>
    <scope>NUCLEOTIDE SEQUENCE [LARGE SCALE GENOMIC DNA]</scope>
    <source>
        <strain evidence="1 2">ZT4R22</strain>
    </source>
</reference>
<evidence type="ECO:0000313" key="2">
    <source>
        <dbReference type="Proteomes" id="UP000606600"/>
    </source>
</evidence>
<name>A0ABR7WQY6_9SPHI</name>
<keyword evidence="2" id="KW-1185">Reference proteome</keyword>
<gene>
    <name evidence="1" type="ORF">IDJ77_13035</name>
</gene>
<proteinExistence type="predicted"/>
<organism evidence="1 2">
    <name type="scientific">Mucilaginibacter pankratovii</name>
    <dbReference type="NCBI Taxonomy" id="2772110"/>
    <lineage>
        <taxon>Bacteria</taxon>
        <taxon>Pseudomonadati</taxon>
        <taxon>Bacteroidota</taxon>
        <taxon>Sphingobacteriia</taxon>
        <taxon>Sphingobacteriales</taxon>
        <taxon>Sphingobacteriaceae</taxon>
        <taxon>Mucilaginibacter</taxon>
    </lineage>
</organism>
<accession>A0ABR7WQY6</accession>
<dbReference type="Proteomes" id="UP000606600">
    <property type="component" value="Unassembled WGS sequence"/>
</dbReference>
<sequence length="119" mass="13532">MENMALFHGVIVYDIIVDNMRVLILSGIYASSDDFKISNEIAKRGPLKEGEKDIEGHYKSRYIETIGEPEKAIECDLIITENKNHEAYEFEWKNTDGLHQTGIGIKINSKQIAVSYINV</sequence>
<protein>
    <submittedName>
        <fullName evidence="1">Uncharacterized protein</fullName>
    </submittedName>
</protein>
<comment type="caution">
    <text evidence="1">The sequence shown here is derived from an EMBL/GenBank/DDBJ whole genome shotgun (WGS) entry which is preliminary data.</text>
</comment>
<dbReference type="EMBL" id="JACWMY010000006">
    <property type="protein sequence ID" value="MBD1364738.1"/>
    <property type="molecule type" value="Genomic_DNA"/>
</dbReference>
<dbReference type="RefSeq" id="WP_191189404.1">
    <property type="nucleotide sequence ID" value="NZ_JACWMY010000006.1"/>
</dbReference>
<evidence type="ECO:0000313" key="1">
    <source>
        <dbReference type="EMBL" id="MBD1364738.1"/>
    </source>
</evidence>